<name>A0A4R6K5F1_9ACTN</name>
<evidence type="ECO:0008006" key="5">
    <source>
        <dbReference type="Google" id="ProtNLM"/>
    </source>
</evidence>
<keyword evidence="1" id="KW-0812">Transmembrane</keyword>
<keyword evidence="2" id="KW-0732">Signal</keyword>
<keyword evidence="1" id="KW-0472">Membrane</keyword>
<keyword evidence="4" id="KW-1185">Reference proteome</keyword>
<sequence length="102" mass="10117">MSVHSTKNATKTTSPTPNSMATKLIRLAVGAGAGLALTVMAAPASADVKPEPSPVVQTVDDDGLEATSIALGAFGGIALAGAGLGVTLGVQRRRDHTAIRPA</sequence>
<dbReference type="AlphaFoldDB" id="A0A4R6K5F1"/>
<protein>
    <recommendedName>
        <fullName evidence="5">LPXTG-motif cell wall-anchored protein</fullName>
    </recommendedName>
</protein>
<comment type="caution">
    <text evidence="3">The sequence shown here is derived from an EMBL/GenBank/DDBJ whole genome shotgun (WGS) entry which is preliminary data.</text>
</comment>
<dbReference type="EMBL" id="SNWQ01000015">
    <property type="protein sequence ID" value="TDO44616.1"/>
    <property type="molecule type" value="Genomic_DNA"/>
</dbReference>
<feature type="chain" id="PRO_5039486644" description="LPXTG-motif cell wall-anchored protein" evidence="2">
    <location>
        <begin position="42"/>
        <end position="102"/>
    </location>
</feature>
<evidence type="ECO:0000313" key="4">
    <source>
        <dbReference type="Proteomes" id="UP000295388"/>
    </source>
</evidence>
<gene>
    <name evidence="3" type="ORF">EV643_115116</name>
</gene>
<keyword evidence="1" id="KW-1133">Transmembrane helix</keyword>
<evidence type="ECO:0000256" key="2">
    <source>
        <dbReference type="SAM" id="SignalP"/>
    </source>
</evidence>
<accession>A0A4R6K5F1</accession>
<proteinExistence type="predicted"/>
<organism evidence="3 4">
    <name type="scientific">Kribbella caucasensis</name>
    <dbReference type="NCBI Taxonomy" id="2512215"/>
    <lineage>
        <taxon>Bacteria</taxon>
        <taxon>Bacillati</taxon>
        <taxon>Actinomycetota</taxon>
        <taxon>Actinomycetes</taxon>
        <taxon>Propionibacteriales</taxon>
        <taxon>Kribbellaceae</taxon>
        <taxon>Kribbella</taxon>
    </lineage>
</organism>
<feature type="signal peptide" evidence="2">
    <location>
        <begin position="1"/>
        <end position="41"/>
    </location>
</feature>
<dbReference type="RefSeq" id="WP_133803163.1">
    <property type="nucleotide sequence ID" value="NZ_SNWQ01000015.1"/>
</dbReference>
<dbReference type="Proteomes" id="UP000295388">
    <property type="component" value="Unassembled WGS sequence"/>
</dbReference>
<evidence type="ECO:0000313" key="3">
    <source>
        <dbReference type="EMBL" id="TDO44616.1"/>
    </source>
</evidence>
<evidence type="ECO:0000256" key="1">
    <source>
        <dbReference type="SAM" id="Phobius"/>
    </source>
</evidence>
<reference evidence="3 4" key="1">
    <citation type="submission" date="2019-03" db="EMBL/GenBank/DDBJ databases">
        <title>Genomic Encyclopedia of Type Strains, Phase III (KMG-III): the genomes of soil and plant-associated and newly described type strains.</title>
        <authorList>
            <person name="Whitman W."/>
        </authorList>
    </citation>
    <scope>NUCLEOTIDE SEQUENCE [LARGE SCALE GENOMIC DNA]</scope>
    <source>
        <strain evidence="3 4">VKM Ac-2527</strain>
    </source>
</reference>
<feature type="transmembrane region" description="Helical" evidence="1">
    <location>
        <begin position="70"/>
        <end position="90"/>
    </location>
</feature>